<organism evidence="1">
    <name type="scientific">marine metagenome</name>
    <dbReference type="NCBI Taxonomy" id="408172"/>
    <lineage>
        <taxon>unclassified sequences</taxon>
        <taxon>metagenomes</taxon>
        <taxon>ecological metagenomes</taxon>
    </lineage>
</organism>
<dbReference type="AlphaFoldDB" id="A0A382P1D6"/>
<name>A0A382P1D6_9ZZZZ</name>
<reference evidence="1" key="1">
    <citation type="submission" date="2018-05" db="EMBL/GenBank/DDBJ databases">
        <authorList>
            <person name="Lanie J.A."/>
            <person name="Ng W.-L."/>
            <person name="Kazmierczak K.M."/>
            <person name="Andrzejewski T.M."/>
            <person name="Davidsen T.M."/>
            <person name="Wayne K.J."/>
            <person name="Tettelin H."/>
            <person name="Glass J.I."/>
            <person name="Rusch D."/>
            <person name="Podicherti R."/>
            <person name="Tsui H.-C.T."/>
            <person name="Winkler M.E."/>
        </authorList>
    </citation>
    <scope>NUCLEOTIDE SEQUENCE</scope>
</reference>
<evidence type="ECO:0008006" key="2">
    <source>
        <dbReference type="Google" id="ProtNLM"/>
    </source>
</evidence>
<proteinExistence type="predicted"/>
<gene>
    <name evidence="1" type="ORF">METZ01_LOCUS318616</name>
</gene>
<sequence length="242" mass="28627">RRLKRCHYVNRCPICNYLRKKYVHMKSSPYRQRLLDNGGRNLLLTFTLRHQKTHRLVTSQKILVYSIKKLKESRPFSKELFPSKHRLYIVTEYEISWSEENGYAPHCHLQVGTTNPMPTDEMQSILVSEWRRIVGKVSSKSFIPSYAHGVDVSNNPSGKHSQDKDIDELRSMEAMHKRTAKQTRERLRKKGSFSQIQMQYYVTEKKTTANKFLAALKEIYKNTRRSFRALFFNTNSHHPLYS</sequence>
<evidence type="ECO:0000313" key="1">
    <source>
        <dbReference type="EMBL" id="SVC65762.1"/>
    </source>
</evidence>
<protein>
    <recommendedName>
        <fullName evidence="2">Replication protein</fullName>
    </recommendedName>
</protein>
<dbReference type="EMBL" id="UINC01103406">
    <property type="protein sequence ID" value="SVC65762.1"/>
    <property type="molecule type" value="Genomic_DNA"/>
</dbReference>
<feature type="non-terminal residue" evidence="1">
    <location>
        <position position="1"/>
    </location>
</feature>
<accession>A0A382P1D6</accession>